<name>A0A2T0N7T8_9ACTN</name>
<dbReference type="GO" id="GO:0000155">
    <property type="term" value="F:phosphorelay sensor kinase activity"/>
    <property type="evidence" value="ECO:0007669"/>
    <property type="project" value="InterPro"/>
</dbReference>
<evidence type="ECO:0000256" key="3">
    <source>
        <dbReference type="ARBA" id="ARBA00012438"/>
    </source>
</evidence>
<dbReference type="PANTHER" id="PTHR45436:SF5">
    <property type="entry name" value="SENSOR HISTIDINE KINASE TRCS"/>
    <property type="match status" value="1"/>
</dbReference>
<evidence type="ECO:0000313" key="14">
    <source>
        <dbReference type="EMBL" id="PRX68633.1"/>
    </source>
</evidence>
<dbReference type="InterPro" id="IPR036890">
    <property type="entry name" value="HATPase_C_sf"/>
</dbReference>
<evidence type="ECO:0000256" key="10">
    <source>
        <dbReference type="ARBA" id="ARBA00023136"/>
    </source>
</evidence>
<evidence type="ECO:0000256" key="1">
    <source>
        <dbReference type="ARBA" id="ARBA00000085"/>
    </source>
</evidence>
<keyword evidence="4" id="KW-0597">Phosphoprotein</keyword>
<evidence type="ECO:0000259" key="13">
    <source>
        <dbReference type="PROSITE" id="PS50885"/>
    </source>
</evidence>
<dbReference type="SUPFAM" id="SSF47384">
    <property type="entry name" value="Homodimeric domain of signal transducing histidine kinase"/>
    <property type="match status" value="1"/>
</dbReference>
<evidence type="ECO:0000256" key="9">
    <source>
        <dbReference type="ARBA" id="ARBA00023012"/>
    </source>
</evidence>
<dbReference type="PANTHER" id="PTHR45436">
    <property type="entry name" value="SENSOR HISTIDINE KINASE YKOH"/>
    <property type="match status" value="1"/>
</dbReference>
<dbReference type="InterPro" id="IPR003594">
    <property type="entry name" value="HATPase_dom"/>
</dbReference>
<dbReference type="Proteomes" id="UP000238312">
    <property type="component" value="Unassembled WGS sequence"/>
</dbReference>
<dbReference type="EMBL" id="PVNG01000003">
    <property type="protein sequence ID" value="PRX68633.1"/>
    <property type="molecule type" value="Genomic_DNA"/>
</dbReference>
<keyword evidence="5" id="KW-0808">Transferase</keyword>
<evidence type="ECO:0000256" key="6">
    <source>
        <dbReference type="ARBA" id="ARBA00022692"/>
    </source>
</evidence>
<dbReference type="CDD" id="cd00075">
    <property type="entry name" value="HATPase"/>
    <property type="match status" value="1"/>
</dbReference>
<keyword evidence="6 11" id="KW-0812">Transmembrane</keyword>
<dbReference type="CDD" id="cd00082">
    <property type="entry name" value="HisKA"/>
    <property type="match status" value="1"/>
</dbReference>
<dbReference type="InterPro" id="IPR005467">
    <property type="entry name" value="His_kinase_dom"/>
</dbReference>
<dbReference type="InterPro" id="IPR036097">
    <property type="entry name" value="HisK_dim/P_sf"/>
</dbReference>
<evidence type="ECO:0000256" key="11">
    <source>
        <dbReference type="SAM" id="Phobius"/>
    </source>
</evidence>
<dbReference type="EC" id="2.7.13.3" evidence="3"/>
<dbReference type="PROSITE" id="PS50885">
    <property type="entry name" value="HAMP"/>
    <property type="match status" value="1"/>
</dbReference>
<evidence type="ECO:0000256" key="7">
    <source>
        <dbReference type="ARBA" id="ARBA00022777"/>
    </source>
</evidence>
<dbReference type="Pfam" id="PF00512">
    <property type="entry name" value="HisKA"/>
    <property type="match status" value="1"/>
</dbReference>
<feature type="transmembrane region" description="Helical" evidence="11">
    <location>
        <begin position="172"/>
        <end position="196"/>
    </location>
</feature>
<dbReference type="Gene3D" id="3.30.565.10">
    <property type="entry name" value="Histidine kinase-like ATPase, C-terminal domain"/>
    <property type="match status" value="1"/>
</dbReference>
<organism evidence="14 15">
    <name type="scientific">Nonomuraea fuscirosea</name>
    <dbReference type="NCBI Taxonomy" id="1291556"/>
    <lineage>
        <taxon>Bacteria</taxon>
        <taxon>Bacillati</taxon>
        <taxon>Actinomycetota</taxon>
        <taxon>Actinomycetes</taxon>
        <taxon>Streptosporangiales</taxon>
        <taxon>Streptosporangiaceae</taxon>
        <taxon>Nonomuraea</taxon>
    </lineage>
</organism>
<protein>
    <recommendedName>
        <fullName evidence="3">histidine kinase</fullName>
        <ecNumber evidence="3">2.7.13.3</ecNumber>
    </recommendedName>
</protein>
<keyword evidence="15" id="KW-1185">Reference proteome</keyword>
<dbReference type="InterPro" id="IPR003660">
    <property type="entry name" value="HAMP_dom"/>
</dbReference>
<dbReference type="Pfam" id="PF02518">
    <property type="entry name" value="HATPase_c"/>
    <property type="match status" value="1"/>
</dbReference>
<dbReference type="InterPro" id="IPR050428">
    <property type="entry name" value="TCS_sensor_his_kinase"/>
</dbReference>
<evidence type="ECO:0000313" key="15">
    <source>
        <dbReference type="Proteomes" id="UP000238312"/>
    </source>
</evidence>
<comment type="caution">
    <text evidence="14">The sequence shown here is derived from an EMBL/GenBank/DDBJ whole genome shotgun (WGS) entry which is preliminary data.</text>
</comment>
<dbReference type="SMART" id="SM00304">
    <property type="entry name" value="HAMP"/>
    <property type="match status" value="1"/>
</dbReference>
<feature type="transmembrane region" description="Helical" evidence="11">
    <location>
        <begin position="30"/>
        <end position="50"/>
    </location>
</feature>
<reference evidence="14 15" key="1">
    <citation type="submission" date="2018-03" db="EMBL/GenBank/DDBJ databases">
        <title>Genomic Encyclopedia of Type Strains, Phase III (KMG-III): the genomes of soil and plant-associated and newly described type strains.</title>
        <authorList>
            <person name="Whitman W."/>
        </authorList>
    </citation>
    <scope>NUCLEOTIDE SEQUENCE [LARGE SCALE GENOMIC DNA]</scope>
    <source>
        <strain evidence="14 15">CGMCC 4.7104</strain>
    </source>
</reference>
<evidence type="ECO:0000256" key="8">
    <source>
        <dbReference type="ARBA" id="ARBA00022989"/>
    </source>
</evidence>
<dbReference type="PRINTS" id="PR00344">
    <property type="entry name" value="BCTRLSENSOR"/>
</dbReference>
<dbReference type="SMART" id="SM00387">
    <property type="entry name" value="HATPase_c"/>
    <property type="match status" value="1"/>
</dbReference>
<dbReference type="SUPFAM" id="SSF55874">
    <property type="entry name" value="ATPase domain of HSP90 chaperone/DNA topoisomerase II/histidine kinase"/>
    <property type="match status" value="1"/>
</dbReference>
<sequence length="465" mass="50897">MEHLHPRAARFAPWVAEHLRRSHWSIRARMTMLAAVVATVLCVITSVLILDHRHEETTARRLARLYAANLELAHRFAHRDAPEVIDLENVPAMQLAAVAGQVVSATPRMRGQPRMATFVPPRRSAATDRLLCDVPGFPHRCVLVAAMWVPAAGGDLIAYSALPAPPWYVSEALVAELAAGSAILLIVMIVGTYWIVGRTLRPVELITAALAGAAAGDPGHRVPVPAHHDEIRYLATVVNDTLEQQESALRRERRFAAEASHDLRTPIAGARLRLEEALMDPAAVDWPSLAKDLLNDVERQQAIAEDILTLARLDPERSSQRERTDLADLVRSELRRRLPGRVPVHTDLRPGVFVECERVLLGRLLTNLVDNAQRHAATAVTVAVRAEDGTAVLAVMDDGAGIAPEHREIVFERFARLPESRALDPKGTGLGLPICREIAHAHQGSLTIEDSAQGACLVLRMPRAG</sequence>
<gene>
    <name evidence="14" type="ORF">B0I32_103595</name>
</gene>
<comment type="catalytic activity">
    <reaction evidence="1">
        <text>ATP + protein L-histidine = ADP + protein N-phospho-L-histidine.</text>
        <dbReference type="EC" id="2.7.13.3"/>
    </reaction>
</comment>
<feature type="domain" description="Histidine kinase" evidence="12">
    <location>
        <begin position="258"/>
        <end position="465"/>
    </location>
</feature>
<proteinExistence type="predicted"/>
<evidence type="ECO:0000256" key="2">
    <source>
        <dbReference type="ARBA" id="ARBA00004236"/>
    </source>
</evidence>
<dbReference type="SMART" id="SM00388">
    <property type="entry name" value="HisKA"/>
    <property type="match status" value="1"/>
</dbReference>
<evidence type="ECO:0000256" key="5">
    <source>
        <dbReference type="ARBA" id="ARBA00022679"/>
    </source>
</evidence>
<accession>A0A2T0N7T8</accession>
<keyword evidence="9" id="KW-0902">Two-component regulatory system</keyword>
<dbReference type="GO" id="GO:0005886">
    <property type="term" value="C:plasma membrane"/>
    <property type="evidence" value="ECO:0007669"/>
    <property type="project" value="UniProtKB-SubCell"/>
</dbReference>
<evidence type="ECO:0000256" key="4">
    <source>
        <dbReference type="ARBA" id="ARBA00022553"/>
    </source>
</evidence>
<dbReference type="InterPro" id="IPR003661">
    <property type="entry name" value="HisK_dim/P_dom"/>
</dbReference>
<feature type="domain" description="HAMP" evidence="13">
    <location>
        <begin position="197"/>
        <end position="250"/>
    </location>
</feature>
<dbReference type="InterPro" id="IPR004358">
    <property type="entry name" value="Sig_transdc_His_kin-like_C"/>
</dbReference>
<dbReference type="AlphaFoldDB" id="A0A2T0N7T8"/>
<evidence type="ECO:0000259" key="12">
    <source>
        <dbReference type="PROSITE" id="PS50109"/>
    </source>
</evidence>
<keyword evidence="10 11" id="KW-0472">Membrane</keyword>
<dbReference type="PROSITE" id="PS50109">
    <property type="entry name" value="HIS_KIN"/>
    <property type="match status" value="1"/>
</dbReference>
<keyword evidence="7 14" id="KW-0418">Kinase</keyword>
<dbReference type="Gene3D" id="1.10.287.130">
    <property type="match status" value="1"/>
</dbReference>
<keyword evidence="8 11" id="KW-1133">Transmembrane helix</keyword>
<comment type="subcellular location">
    <subcellularLocation>
        <location evidence="2">Cell membrane</location>
    </subcellularLocation>
</comment>